<comment type="caution">
    <text evidence="1">The sequence shown here is derived from an EMBL/GenBank/DDBJ whole genome shotgun (WGS) entry which is preliminary data.</text>
</comment>
<gene>
    <name evidence="1" type="ORF">BTA35_0200415</name>
</gene>
<dbReference type="AlphaFoldDB" id="A0A1T1HDX5"/>
<organism evidence="1 2">
    <name type="scientific">Oceanospirillum linum</name>
    <dbReference type="NCBI Taxonomy" id="966"/>
    <lineage>
        <taxon>Bacteria</taxon>
        <taxon>Pseudomonadati</taxon>
        <taxon>Pseudomonadota</taxon>
        <taxon>Gammaproteobacteria</taxon>
        <taxon>Oceanospirillales</taxon>
        <taxon>Oceanospirillaceae</taxon>
        <taxon>Oceanospirillum</taxon>
    </lineage>
</organism>
<evidence type="ECO:0000313" key="2">
    <source>
        <dbReference type="Proteomes" id="UP000190064"/>
    </source>
</evidence>
<reference evidence="1" key="1">
    <citation type="submission" date="2017-02" db="EMBL/GenBank/DDBJ databases">
        <title>Draft Genome Sequence of the Salt Water Bacterium Oceanospirillum linum ATCC 11336.</title>
        <authorList>
            <person name="Trachtenberg A.M."/>
            <person name="Carney J.G."/>
            <person name="Linnane J.D."/>
            <person name="Rheaume B.A."/>
            <person name="Pitts N.L."/>
            <person name="Mykles D.L."/>
            <person name="Maclea K.S."/>
        </authorList>
    </citation>
    <scope>NUCLEOTIDE SEQUENCE [LARGE SCALE GENOMIC DNA]</scope>
    <source>
        <strain evidence="1">ATCC 11336</strain>
    </source>
</reference>
<dbReference type="EMBL" id="MTSD02000001">
    <property type="protein sequence ID" value="OOV88059.1"/>
    <property type="molecule type" value="Genomic_DNA"/>
</dbReference>
<keyword evidence="2" id="KW-1185">Reference proteome</keyword>
<dbReference type="RefSeq" id="WP_077242468.1">
    <property type="nucleotide sequence ID" value="NZ_FXTS01000001.1"/>
</dbReference>
<dbReference type="Proteomes" id="UP000190064">
    <property type="component" value="Unassembled WGS sequence"/>
</dbReference>
<evidence type="ECO:0000313" key="1">
    <source>
        <dbReference type="EMBL" id="OOV88059.1"/>
    </source>
</evidence>
<sequence length="100" mass="11889">MRKTDKKTDNQIRLFLTDICENFMKEFNGFQWLTHEADYRHFPETLKITLVFDRGDSLDDFLQSDARNQLMFMIQQELSRISVKLPSVENHIAYATEQKG</sequence>
<name>A0A1T1HDX5_OCELI</name>
<proteinExistence type="predicted"/>
<protein>
    <recommendedName>
        <fullName evidence="3">Fis family transcriptional regulator</fullName>
    </recommendedName>
</protein>
<evidence type="ECO:0008006" key="3">
    <source>
        <dbReference type="Google" id="ProtNLM"/>
    </source>
</evidence>
<accession>A0A1T1HDX5</accession>